<organism evidence="1">
    <name type="scientific">Arundo donax</name>
    <name type="common">Giant reed</name>
    <name type="synonym">Donax arundinaceus</name>
    <dbReference type="NCBI Taxonomy" id="35708"/>
    <lineage>
        <taxon>Eukaryota</taxon>
        <taxon>Viridiplantae</taxon>
        <taxon>Streptophyta</taxon>
        <taxon>Embryophyta</taxon>
        <taxon>Tracheophyta</taxon>
        <taxon>Spermatophyta</taxon>
        <taxon>Magnoliopsida</taxon>
        <taxon>Liliopsida</taxon>
        <taxon>Poales</taxon>
        <taxon>Poaceae</taxon>
        <taxon>PACMAD clade</taxon>
        <taxon>Arundinoideae</taxon>
        <taxon>Arundineae</taxon>
        <taxon>Arundo</taxon>
    </lineage>
</organism>
<evidence type="ECO:0000313" key="1">
    <source>
        <dbReference type="EMBL" id="JAD40856.1"/>
    </source>
</evidence>
<accession>A0A0A8ZPY2</accession>
<reference evidence="1" key="1">
    <citation type="submission" date="2014-09" db="EMBL/GenBank/DDBJ databases">
        <authorList>
            <person name="Magalhaes I.L.F."/>
            <person name="Oliveira U."/>
            <person name="Santos F.R."/>
            <person name="Vidigal T.H.D.A."/>
            <person name="Brescovit A.D."/>
            <person name="Santos A.J."/>
        </authorList>
    </citation>
    <scope>NUCLEOTIDE SEQUENCE</scope>
    <source>
        <tissue evidence="1">Shoot tissue taken approximately 20 cm above the soil surface</tissue>
    </source>
</reference>
<protein>
    <submittedName>
        <fullName evidence="1">Uncharacterized protein</fullName>
    </submittedName>
</protein>
<reference evidence="1" key="2">
    <citation type="journal article" date="2015" name="Data Brief">
        <title>Shoot transcriptome of the giant reed, Arundo donax.</title>
        <authorList>
            <person name="Barrero R.A."/>
            <person name="Guerrero F.D."/>
            <person name="Moolhuijzen P."/>
            <person name="Goolsby J.A."/>
            <person name="Tidwell J."/>
            <person name="Bellgard S.E."/>
            <person name="Bellgard M.I."/>
        </authorList>
    </citation>
    <scope>NUCLEOTIDE SEQUENCE</scope>
    <source>
        <tissue evidence="1">Shoot tissue taken approximately 20 cm above the soil surface</tissue>
    </source>
</reference>
<dbReference type="AlphaFoldDB" id="A0A0A8ZPY2"/>
<proteinExistence type="predicted"/>
<dbReference type="EMBL" id="GBRH01257039">
    <property type="protein sequence ID" value="JAD40856.1"/>
    <property type="molecule type" value="Transcribed_RNA"/>
</dbReference>
<name>A0A0A8ZPY2_ARUDO</name>
<sequence>MLYVNQMAVSIYPVKIEAKDHFHGYCGR</sequence>